<keyword evidence="1" id="KW-0812">Transmembrane</keyword>
<sequence length="85" mass="9817">MSIVDNPPVFIALNATLFALAYLIPTFVALTRQRNQRLKIFVVNLLTGWTLIGWMVAFIWAISLPWDIGRHRAGSRRRRRVDPAR</sequence>
<keyword evidence="3" id="KW-1185">Reference proteome</keyword>
<reference evidence="2" key="2">
    <citation type="journal article" date="2020" name="Microorganisms">
        <title>Osmotic Adaptation and Compatible Solute Biosynthesis of Phototrophic Bacteria as Revealed from Genome Analyses.</title>
        <authorList>
            <person name="Imhoff J.F."/>
            <person name="Rahn T."/>
            <person name="Kunzel S."/>
            <person name="Keller A."/>
            <person name="Neulinger S.C."/>
        </authorList>
    </citation>
    <scope>NUCLEOTIDE SEQUENCE</scope>
    <source>
        <strain evidence="2">LMG 28126</strain>
    </source>
</reference>
<keyword evidence="1" id="KW-0472">Membrane</keyword>
<gene>
    <name evidence="2" type="ORF">CCR87_11950</name>
</gene>
<keyword evidence="1" id="KW-1133">Transmembrane helix</keyword>
<dbReference type="Pfam" id="PF14373">
    <property type="entry name" value="Imm_superinfect"/>
    <property type="match status" value="1"/>
</dbReference>
<dbReference type="EMBL" id="NHSD01000285">
    <property type="protein sequence ID" value="MBK5928030.1"/>
    <property type="molecule type" value="Genomic_DNA"/>
</dbReference>
<protein>
    <recommendedName>
        <fullName evidence="4">Superinfection immunity protein</fullName>
    </recommendedName>
</protein>
<reference evidence="2" key="1">
    <citation type="submission" date="2017-05" db="EMBL/GenBank/DDBJ databases">
        <authorList>
            <person name="Imhoff J.F."/>
            <person name="Rahn T."/>
            <person name="Kuenzel S."/>
            <person name="Neulinger S.C."/>
        </authorList>
    </citation>
    <scope>NUCLEOTIDE SEQUENCE</scope>
    <source>
        <strain evidence="2">LMG 28126</strain>
    </source>
</reference>
<evidence type="ECO:0000313" key="2">
    <source>
        <dbReference type="EMBL" id="MBK5928030.1"/>
    </source>
</evidence>
<feature type="transmembrane region" description="Helical" evidence="1">
    <location>
        <begin position="42"/>
        <end position="62"/>
    </location>
</feature>
<evidence type="ECO:0008006" key="4">
    <source>
        <dbReference type="Google" id="ProtNLM"/>
    </source>
</evidence>
<feature type="transmembrane region" description="Helical" evidence="1">
    <location>
        <begin position="12"/>
        <end position="30"/>
    </location>
</feature>
<dbReference type="InterPro" id="IPR016410">
    <property type="entry name" value="Phage_imm"/>
</dbReference>
<dbReference type="AlphaFoldDB" id="A0A934TLI0"/>
<dbReference type="Proteomes" id="UP000706333">
    <property type="component" value="Unassembled WGS sequence"/>
</dbReference>
<organism evidence="2 3">
    <name type="scientific">Rhodobaculum claviforme</name>
    <dbReference type="NCBI Taxonomy" id="1549854"/>
    <lineage>
        <taxon>Bacteria</taxon>
        <taxon>Pseudomonadati</taxon>
        <taxon>Pseudomonadota</taxon>
        <taxon>Alphaproteobacteria</taxon>
        <taxon>Rhodobacterales</taxon>
        <taxon>Paracoccaceae</taxon>
        <taxon>Rhodobaculum</taxon>
    </lineage>
</organism>
<dbReference type="RefSeq" id="WP_201157781.1">
    <property type="nucleotide sequence ID" value="NZ_NHSD01000285.1"/>
</dbReference>
<comment type="caution">
    <text evidence="2">The sequence shown here is derived from an EMBL/GenBank/DDBJ whole genome shotgun (WGS) entry which is preliminary data.</text>
</comment>
<accession>A0A934TLI0</accession>
<evidence type="ECO:0000313" key="3">
    <source>
        <dbReference type="Proteomes" id="UP000706333"/>
    </source>
</evidence>
<name>A0A934TLI0_9RHOB</name>
<proteinExistence type="predicted"/>
<evidence type="ECO:0000256" key="1">
    <source>
        <dbReference type="SAM" id="Phobius"/>
    </source>
</evidence>